<keyword evidence="8 11" id="KW-0808">Transferase</keyword>
<comment type="similarity">
    <text evidence="2 11">Belongs to the LpxB family.</text>
</comment>
<dbReference type="STRING" id="1223802.SUTH_02262"/>
<dbReference type="GO" id="GO:0008915">
    <property type="term" value="F:lipid-A-disaccharide synthase activity"/>
    <property type="evidence" value="ECO:0007669"/>
    <property type="project" value="UniProtKB-UniRule"/>
</dbReference>
<dbReference type="Proteomes" id="UP000031637">
    <property type="component" value="Chromosome"/>
</dbReference>
<dbReference type="EC" id="2.4.1.182" evidence="3 11"/>
<dbReference type="RefSeq" id="WP_041099324.1">
    <property type="nucleotide sequence ID" value="NZ_AP012547.1"/>
</dbReference>
<dbReference type="PANTHER" id="PTHR30372">
    <property type="entry name" value="LIPID-A-DISACCHARIDE SYNTHASE"/>
    <property type="match status" value="1"/>
</dbReference>
<evidence type="ECO:0000256" key="8">
    <source>
        <dbReference type="ARBA" id="ARBA00022679"/>
    </source>
</evidence>
<sequence>MRQAPRIAMVAGEASSDQLAAHLVGALKRHLPEAKFYGIGGPKMQREGFESLWPAEMLAVRGYAEVLRHYRAITAMRRQLLRRLLKDRPDVFIGVDGSDFNLWLERRLKRNGIPTIHFVSPSIWAWRKNRMNRIIQSVSHILALYPFEPELYQGTAVKCSYVGHPLADVIPLEIDQRAVRERLGVAAERPVIALLPGSRQSELHFMAETFIETARLLLERYPTLQFLVPLVSRETRQQFETAMWKLKADELPFTLMFGHAADAVAASDAVLVASGTATLETALVGRPMVIAYKMSPWSWRLMRSMRYLPWVGLPNILAGRYVVPEFLQDEATPENLAQALGNLLVDRQARAGISRVFDGIHRLLRQDTAQKAADAVLPYLLQKA</sequence>
<accession>W0SGH8</accession>
<evidence type="ECO:0000313" key="13">
    <source>
        <dbReference type="Proteomes" id="UP000031637"/>
    </source>
</evidence>
<evidence type="ECO:0000256" key="7">
    <source>
        <dbReference type="ARBA" id="ARBA00022676"/>
    </source>
</evidence>
<dbReference type="GO" id="GO:0005543">
    <property type="term" value="F:phospholipid binding"/>
    <property type="evidence" value="ECO:0007669"/>
    <property type="project" value="TreeGrafter"/>
</dbReference>
<evidence type="ECO:0000256" key="4">
    <source>
        <dbReference type="ARBA" id="ARBA00020902"/>
    </source>
</evidence>
<dbReference type="InterPro" id="IPR003835">
    <property type="entry name" value="Glyco_trans_19"/>
</dbReference>
<reference evidence="12 13" key="1">
    <citation type="journal article" date="2014" name="Syst. Appl. Microbiol.">
        <title>Complete genomes of freshwater sulfur oxidizers Sulfuricella denitrificans skB26 and Sulfuritalea hydrogenivorans sk43H: genetic insights into the sulfur oxidation pathway of betaproteobacteria.</title>
        <authorList>
            <person name="Watanabe T."/>
            <person name="Kojima H."/>
            <person name="Fukui M."/>
        </authorList>
    </citation>
    <scope>NUCLEOTIDE SEQUENCE [LARGE SCALE GENOMIC DNA]</scope>
    <source>
        <strain evidence="12">DSM22779</strain>
    </source>
</reference>
<dbReference type="Pfam" id="PF02684">
    <property type="entry name" value="LpxB"/>
    <property type="match status" value="1"/>
</dbReference>
<evidence type="ECO:0000313" key="12">
    <source>
        <dbReference type="EMBL" id="BAO30052.1"/>
    </source>
</evidence>
<dbReference type="AlphaFoldDB" id="W0SGH8"/>
<dbReference type="GO" id="GO:0016020">
    <property type="term" value="C:membrane"/>
    <property type="evidence" value="ECO:0007669"/>
    <property type="project" value="GOC"/>
</dbReference>
<keyword evidence="13" id="KW-1185">Reference proteome</keyword>
<name>W0SGH8_9PROT</name>
<dbReference type="HAMAP" id="MF_00392">
    <property type="entry name" value="LpxB"/>
    <property type="match status" value="1"/>
</dbReference>
<comment type="pathway">
    <text evidence="11">Bacterial outer membrane biogenesis; LPS lipid A biosynthesis.</text>
</comment>
<dbReference type="NCBIfam" id="TIGR00215">
    <property type="entry name" value="lpxB"/>
    <property type="match status" value="1"/>
</dbReference>
<evidence type="ECO:0000256" key="9">
    <source>
        <dbReference type="ARBA" id="ARBA00023098"/>
    </source>
</evidence>
<proteinExistence type="inferred from homology"/>
<evidence type="ECO:0000256" key="6">
    <source>
        <dbReference type="ARBA" id="ARBA00022556"/>
    </source>
</evidence>
<organism evidence="12 13">
    <name type="scientific">Sulfuritalea hydrogenivorans sk43H</name>
    <dbReference type="NCBI Taxonomy" id="1223802"/>
    <lineage>
        <taxon>Bacteria</taxon>
        <taxon>Pseudomonadati</taxon>
        <taxon>Pseudomonadota</taxon>
        <taxon>Betaproteobacteria</taxon>
        <taxon>Nitrosomonadales</taxon>
        <taxon>Sterolibacteriaceae</taxon>
        <taxon>Sulfuritalea</taxon>
    </lineage>
</organism>
<keyword evidence="5 11" id="KW-0444">Lipid biosynthesis</keyword>
<dbReference type="PANTHER" id="PTHR30372:SF4">
    <property type="entry name" value="LIPID-A-DISACCHARIDE SYNTHASE, MITOCHONDRIAL-RELATED"/>
    <property type="match status" value="1"/>
</dbReference>
<evidence type="ECO:0000256" key="10">
    <source>
        <dbReference type="ARBA" id="ARBA00048975"/>
    </source>
</evidence>
<comment type="catalytic activity">
    <reaction evidence="10 11">
        <text>a lipid X + a UDP-2-N,3-O-bis[(3R)-3-hydroxyacyl]-alpha-D-glucosamine = a lipid A disaccharide + UDP + H(+)</text>
        <dbReference type="Rhea" id="RHEA:67828"/>
        <dbReference type="ChEBI" id="CHEBI:15378"/>
        <dbReference type="ChEBI" id="CHEBI:58223"/>
        <dbReference type="ChEBI" id="CHEBI:137748"/>
        <dbReference type="ChEBI" id="CHEBI:176338"/>
        <dbReference type="ChEBI" id="CHEBI:176343"/>
        <dbReference type="EC" id="2.4.1.182"/>
    </reaction>
</comment>
<dbReference type="GO" id="GO:0009245">
    <property type="term" value="P:lipid A biosynthetic process"/>
    <property type="evidence" value="ECO:0007669"/>
    <property type="project" value="UniProtKB-UniRule"/>
</dbReference>
<dbReference type="EMBL" id="AP012547">
    <property type="protein sequence ID" value="BAO30052.1"/>
    <property type="molecule type" value="Genomic_DNA"/>
</dbReference>
<evidence type="ECO:0000256" key="1">
    <source>
        <dbReference type="ARBA" id="ARBA00002056"/>
    </source>
</evidence>
<gene>
    <name evidence="11" type="primary">lpxB</name>
    <name evidence="12" type="ORF">SUTH_02262</name>
</gene>
<evidence type="ECO:0000256" key="3">
    <source>
        <dbReference type="ARBA" id="ARBA00012687"/>
    </source>
</evidence>
<dbReference type="HOGENOM" id="CLU_036577_3_0_4"/>
<evidence type="ECO:0000256" key="2">
    <source>
        <dbReference type="ARBA" id="ARBA00007868"/>
    </source>
</evidence>
<dbReference type="KEGG" id="shd:SUTH_02262"/>
<keyword evidence="7 11" id="KW-0328">Glycosyltransferase</keyword>
<dbReference type="UniPathway" id="UPA00973"/>
<dbReference type="SUPFAM" id="SSF53756">
    <property type="entry name" value="UDP-Glycosyltransferase/glycogen phosphorylase"/>
    <property type="match status" value="1"/>
</dbReference>
<evidence type="ECO:0000256" key="5">
    <source>
        <dbReference type="ARBA" id="ARBA00022516"/>
    </source>
</evidence>
<comment type="function">
    <text evidence="1 11">Condensation of UDP-2,3-diacylglucosamine and 2,3-diacylglucosamine-1-phosphate to form lipid A disaccharide, a precursor of lipid A, a phosphorylated glycolipid that anchors the lipopolysaccharide to the outer membrane of the cell.</text>
</comment>
<dbReference type="OrthoDB" id="9801642at2"/>
<evidence type="ECO:0000256" key="11">
    <source>
        <dbReference type="HAMAP-Rule" id="MF_00392"/>
    </source>
</evidence>
<keyword evidence="9 11" id="KW-0443">Lipid metabolism</keyword>
<protein>
    <recommendedName>
        <fullName evidence="4 11">Lipid-A-disaccharide synthase</fullName>
        <ecNumber evidence="3 11">2.4.1.182</ecNumber>
    </recommendedName>
</protein>
<keyword evidence="6 11" id="KW-0441">Lipid A biosynthesis</keyword>